<dbReference type="Gene3D" id="1.20.81.30">
    <property type="entry name" value="Type II secretion system (T2SS), domain F"/>
    <property type="match status" value="1"/>
</dbReference>
<dbReference type="InterPro" id="IPR018076">
    <property type="entry name" value="T2SS_GspF_dom"/>
</dbReference>
<feature type="transmembrane region" description="Helical" evidence="8">
    <location>
        <begin position="228"/>
        <end position="248"/>
    </location>
</feature>
<evidence type="ECO:0000256" key="7">
    <source>
        <dbReference type="ARBA" id="ARBA00023136"/>
    </source>
</evidence>
<dbReference type="InterPro" id="IPR042094">
    <property type="entry name" value="T2SS_GspF_sf"/>
</dbReference>
<dbReference type="InterPro" id="IPR003004">
    <property type="entry name" value="GspF/PilC"/>
</dbReference>
<proteinExistence type="inferred from homology"/>
<evidence type="ECO:0000256" key="2">
    <source>
        <dbReference type="ARBA" id="ARBA00005745"/>
    </source>
</evidence>
<feature type="domain" description="Type II secretion system protein GspF" evidence="9">
    <location>
        <begin position="2"/>
        <end position="44"/>
    </location>
</feature>
<organism evidence="10 11">
    <name type="scientific">Aquella oligotrophica</name>
    <dbReference type="NCBI Taxonomy" id="2067065"/>
    <lineage>
        <taxon>Bacteria</taxon>
        <taxon>Pseudomonadati</taxon>
        <taxon>Pseudomonadota</taxon>
        <taxon>Betaproteobacteria</taxon>
        <taxon>Neisseriales</taxon>
        <taxon>Neisseriaceae</taxon>
        <taxon>Aquella</taxon>
    </lineage>
</organism>
<keyword evidence="7 8" id="KW-0472">Membrane</keyword>
<sequence>MRYVEYREKIDAIGRKVKAAMAYPVIVLVVSTVVLGIVLGFVVPQFQKIFSSVGAKLPTPTLIVIAASDAVIHYWWLFIAGGVGLFFLFRFMYRNFPRFRFFCDSSIFRVPLFGELAQKSLISRWTRTLSLLFAAGVPLNEALHSIALLVNNYLYGAATLNIQKDVESGSSLYGAMLVTDIFPSMVNQMIAVGEEAGSLEYLLQSIADYYDQEVEMVIETLLSLIEPATIVILGSVLGSIIIAIYLPLFNLGNVVG</sequence>
<comment type="similarity">
    <text evidence="2">Belongs to the GSP F family.</text>
</comment>
<dbReference type="EMBL" id="CP024847">
    <property type="protein sequence ID" value="AUR53084.1"/>
    <property type="molecule type" value="Genomic_DNA"/>
</dbReference>
<protein>
    <recommendedName>
        <fullName evidence="9">Type II secretion system protein GspF domain-containing protein</fullName>
    </recommendedName>
</protein>
<keyword evidence="3" id="KW-1003">Cell membrane</keyword>
<feature type="transmembrane region" description="Helical" evidence="8">
    <location>
        <begin position="21"/>
        <end position="43"/>
    </location>
</feature>
<dbReference type="AlphaFoldDB" id="A0A2I7N9F2"/>
<dbReference type="OrthoDB" id="9805682at2"/>
<dbReference type="GO" id="GO:0005886">
    <property type="term" value="C:plasma membrane"/>
    <property type="evidence" value="ECO:0007669"/>
    <property type="project" value="UniProtKB-SubCell"/>
</dbReference>
<feature type="domain" description="Type II secretion system protein GspF" evidence="9">
    <location>
        <begin position="125"/>
        <end position="247"/>
    </location>
</feature>
<gene>
    <name evidence="10" type="ORF">CUN60_12560</name>
</gene>
<evidence type="ECO:0000256" key="4">
    <source>
        <dbReference type="ARBA" id="ARBA00022519"/>
    </source>
</evidence>
<dbReference type="Proteomes" id="UP000236655">
    <property type="component" value="Chromosome"/>
</dbReference>
<keyword evidence="6 8" id="KW-1133">Transmembrane helix</keyword>
<comment type="subcellular location">
    <subcellularLocation>
        <location evidence="1">Cell inner membrane</location>
        <topology evidence="1">Multi-pass membrane protein</topology>
    </subcellularLocation>
</comment>
<keyword evidence="4" id="KW-0997">Cell inner membrane</keyword>
<dbReference type="PANTHER" id="PTHR30012">
    <property type="entry name" value="GENERAL SECRETION PATHWAY PROTEIN"/>
    <property type="match status" value="1"/>
</dbReference>
<evidence type="ECO:0000256" key="1">
    <source>
        <dbReference type="ARBA" id="ARBA00004429"/>
    </source>
</evidence>
<dbReference type="PANTHER" id="PTHR30012:SF7">
    <property type="entry name" value="PROTEIN TRANSPORT PROTEIN HOFC HOMOLOG"/>
    <property type="match status" value="1"/>
</dbReference>
<evidence type="ECO:0000256" key="6">
    <source>
        <dbReference type="ARBA" id="ARBA00022989"/>
    </source>
</evidence>
<evidence type="ECO:0000256" key="5">
    <source>
        <dbReference type="ARBA" id="ARBA00022692"/>
    </source>
</evidence>
<feature type="transmembrane region" description="Helical" evidence="8">
    <location>
        <begin position="63"/>
        <end position="89"/>
    </location>
</feature>
<keyword evidence="11" id="KW-1185">Reference proteome</keyword>
<evidence type="ECO:0000313" key="11">
    <source>
        <dbReference type="Proteomes" id="UP000236655"/>
    </source>
</evidence>
<dbReference type="FunFam" id="1.20.81.30:FF:000001">
    <property type="entry name" value="Type II secretion system protein F"/>
    <property type="match status" value="1"/>
</dbReference>
<accession>A0A2I7N9F2</accession>
<name>A0A2I7N9F2_9NEIS</name>
<evidence type="ECO:0000256" key="3">
    <source>
        <dbReference type="ARBA" id="ARBA00022475"/>
    </source>
</evidence>
<reference evidence="11" key="1">
    <citation type="submission" date="2017-11" db="EMBL/GenBank/DDBJ databases">
        <authorList>
            <person name="Chan K.G."/>
            <person name="Lee L.S."/>
        </authorList>
    </citation>
    <scope>NUCLEOTIDE SEQUENCE [LARGE SCALE GENOMIC DNA]</scope>
    <source>
        <strain evidence="11">DSM 100970</strain>
    </source>
</reference>
<dbReference type="PRINTS" id="PR00812">
    <property type="entry name" value="BCTERIALGSPF"/>
</dbReference>
<dbReference type="GO" id="GO:0015628">
    <property type="term" value="P:protein secretion by the type II secretion system"/>
    <property type="evidence" value="ECO:0007669"/>
    <property type="project" value="TreeGrafter"/>
</dbReference>
<evidence type="ECO:0000256" key="8">
    <source>
        <dbReference type="SAM" id="Phobius"/>
    </source>
</evidence>
<dbReference type="Pfam" id="PF00482">
    <property type="entry name" value="T2SSF"/>
    <property type="match status" value="2"/>
</dbReference>
<dbReference type="KEGG" id="nba:CUN60_12560"/>
<evidence type="ECO:0000313" key="10">
    <source>
        <dbReference type="EMBL" id="AUR53084.1"/>
    </source>
</evidence>
<keyword evidence="5 8" id="KW-0812">Transmembrane</keyword>
<evidence type="ECO:0000259" key="9">
    <source>
        <dbReference type="Pfam" id="PF00482"/>
    </source>
</evidence>